<accession>A0A0A3IET9</accession>
<evidence type="ECO:0000313" key="2">
    <source>
        <dbReference type="Proteomes" id="UP000030437"/>
    </source>
</evidence>
<organism evidence="1 2">
    <name type="scientific">Lysinibacillus odysseyi 34hs-1 = NBRC 100172</name>
    <dbReference type="NCBI Taxonomy" id="1220589"/>
    <lineage>
        <taxon>Bacteria</taxon>
        <taxon>Bacillati</taxon>
        <taxon>Bacillota</taxon>
        <taxon>Bacilli</taxon>
        <taxon>Bacillales</taxon>
        <taxon>Bacillaceae</taxon>
        <taxon>Lysinibacillus</taxon>
    </lineage>
</organism>
<dbReference type="Proteomes" id="UP000030437">
    <property type="component" value="Unassembled WGS sequence"/>
</dbReference>
<reference evidence="1 2" key="1">
    <citation type="submission" date="2014-02" db="EMBL/GenBank/DDBJ databases">
        <title>Draft genome sequence of Lysinibacillus odysseyi NBRC 100172.</title>
        <authorList>
            <person name="Zhang F."/>
            <person name="Wang G."/>
            <person name="Zhang L."/>
        </authorList>
    </citation>
    <scope>NUCLEOTIDE SEQUENCE [LARGE SCALE GENOMIC DNA]</scope>
    <source>
        <strain evidence="1 2">NBRC 100172</strain>
    </source>
</reference>
<dbReference type="Pfam" id="PF13028">
    <property type="entry name" value="DUF3889"/>
    <property type="match status" value="1"/>
</dbReference>
<evidence type="ECO:0000313" key="1">
    <source>
        <dbReference type="EMBL" id="KGR82000.1"/>
    </source>
</evidence>
<gene>
    <name evidence="1" type="ORF">CD32_22160</name>
</gene>
<dbReference type="STRING" id="1220589.CD32_22160"/>
<name>A0A0A3IET9_9BACI</name>
<dbReference type="AlphaFoldDB" id="A0A0A3IET9"/>
<proteinExistence type="predicted"/>
<dbReference type="RefSeq" id="WP_036159120.1">
    <property type="nucleotide sequence ID" value="NZ_AVCX01000001.1"/>
</dbReference>
<dbReference type="OrthoDB" id="2377048at2"/>
<dbReference type="EMBL" id="JPVP01000060">
    <property type="protein sequence ID" value="KGR82000.1"/>
    <property type="molecule type" value="Genomic_DNA"/>
</dbReference>
<dbReference type="Gene3D" id="3.10.450.390">
    <property type="entry name" value="Protein of unknown function DUF3889"/>
    <property type="match status" value="1"/>
</dbReference>
<evidence type="ECO:0008006" key="3">
    <source>
        <dbReference type="Google" id="ProtNLM"/>
    </source>
</evidence>
<protein>
    <recommendedName>
        <fullName evidence="3">DUF3889 domain-containing protein</fullName>
    </recommendedName>
</protein>
<dbReference type="InterPro" id="IPR024987">
    <property type="entry name" value="DUF3889"/>
</dbReference>
<sequence>MRKIALAIGAIVAVGAAITYIPAMINAEQPAVSTPSYAKWGKVAMEHTKAKYPNASIIDYLHIGKEMHNETTTESFKLWLKEDDREFGLYLHITFSTKTGEILEVKEQETNE</sequence>
<dbReference type="eggNOG" id="COG0823">
    <property type="taxonomic scope" value="Bacteria"/>
</dbReference>
<keyword evidence="2" id="KW-1185">Reference proteome</keyword>
<comment type="caution">
    <text evidence="1">The sequence shown here is derived from an EMBL/GenBank/DDBJ whole genome shotgun (WGS) entry which is preliminary data.</text>
</comment>